<evidence type="ECO:0000256" key="4">
    <source>
        <dbReference type="ARBA" id="ARBA00022598"/>
    </source>
</evidence>
<dbReference type="Pfam" id="PF01653">
    <property type="entry name" value="DNA_ligase_aden"/>
    <property type="match status" value="1"/>
</dbReference>
<dbReference type="KEGG" id="egd:GS424_004600"/>
<feature type="binding site" evidence="14">
    <location>
        <position position="451"/>
    </location>
    <ligand>
        <name>Zn(2+)</name>
        <dbReference type="ChEBI" id="CHEBI:29105"/>
    </ligand>
</feature>
<evidence type="ECO:0000313" key="16">
    <source>
        <dbReference type="EMBL" id="QOS69126.1"/>
    </source>
</evidence>
<dbReference type="InterPro" id="IPR013840">
    <property type="entry name" value="DNAligase_N"/>
</dbReference>
<keyword evidence="10 14" id="KW-0520">NAD</keyword>
<dbReference type="InterPro" id="IPR001679">
    <property type="entry name" value="DNA_ligase"/>
</dbReference>
<dbReference type="EMBL" id="CP063310">
    <property type="protein sequence ID" value="QOS69126.1"/>
    <property type="molecule type" value="Genomic_DNA"/>
</dbReference>
<dbReference type="InterPro" id="IPR010994">
    <property type="entry name" value="RuvA_2-like"/>
</dbReference>
<dbReference type="CDD" id="cd00114">
    <property type="entry name" value="LIGANc"/>
    <property type="match status" value="1"/>
</dbReference>
<feature type="binding site" evidence="14">
    <location>
        <begin position="98"/>
        <end position="99"/>
    </location>
    <ligand>
        <name>NAD(+)</name>
        <dbReference type="ChEBI" id="CHEBI:57540"/>
    </ligand>
</feature>
<evidence type="ECO:0000256" key="9">
    <source>
        <dbReference type="ARBA" id="ARBA00022842"/>
    </source>
</evidence>
<protein>
    <recommendedName>
        <fullName evidence="3 14">DNA ligase</fullName>
        <ecNumber evidence="2 14">6.5.1.2</ecNumber>
    </recommendedName>
    <alternativeName>
        <fullName evidence="14">Polydeoxyribonucleotide synthase [NAD(+)]</fullName>
    </alternativeName>
</protein>
<feature type="binding site" evidence="14">
    <location>
        <position position="151"/>
    </location>
    <ligand>
        <name>NAD(+)</name>
        <dbReference type="ChEBI" id="CHEBI:57540"/>
    </ligand>
</feature>
<dbReference type="Gene3D" id="1.10.287.610">
    <property type="entry name" value="Helix hairpin bin"/>
    <property type="match status" value="1"/>
</dbReference>
<evidence type="ECO:0000256" key="7">
    <source>
        <dbReference type="ARBA" id="ARBA00022763"/>
    </source>
</evidence>
<dbReference type="InterPro" id="IPR004150">
    <property type="entry name" value="NAD_DNA_ligase_OB"/>
</dbReference>
<dbReference type="InterPro" id="IPR018239">
    <property type="entry name" value="DNA_ligase_AS"/>
</dbReference>
<dbReference type="InterPro" id="IPR001357">
    <property type="entry name" value="BRCT_dom"/>
</dbReference>
<dbReference type="PROSITE" id="PS01055">
    <property type="entry name" value="DNA_LIGASE_N1"/>
    <property type="match status" value="1"/>
</dbReference>
<dbReference type="HAMAP" id="MF_01588">
    <property type="entry name" value="DNA_ligase_A"/>
    <property type="match status" value="1"/>
</dbReference>
<feature type="binding site" evidence="14">
    <location>
        <position position="446"/>
    </location>
    <ligand>
        <name>Zn(2+)</name>
        <dbReference type="ChEBI" id="CHEBI:29105"/>
    </ligand>
</feature>
<dbReference type="PROSITE" id="PS50172">
    <property type="entry name" value="BRCT"/>
    <property type="match status" value="1"/>
</dbReference>
<keyword evidence="5 14" id="KW-0235">DNA replication</keyword>
<comment type="function">
    <text evidence="1 14">DNA ligase that catalyzes the formation of phosphodiester linkages between 5'-phosphoryl and 3'-hydroxyl groups in double-stranded DNA using NAD as a coenzyme and as the energy source for the reaction. It is essential for DNA replication and repair of damaged DNA.</text>
</comment>
<gene>
    <name evidence="14 16" type="primary">ligA</name>
    <name evidence="16" type="ORF">GS424_004600</name>
</gene>
<dbReference type="Gene3D" id="3.40.50.10190">
    <property type="entry name" value="BRCT domain"/>
    <property type="match status" value="1"/>
</dbReference>
<dbReference type="Pfam" id="PF03120">
    <property type="entry name" value="OB_DNA_ligase"/>
    <property type="match status" value="1"/>
</dbReference>
<dbReference type="NCBIfam" id="TIGR00575">
    <property type="entry name" value="dnlj"/>
    <property type="match status" value="1"/>
</dbReference>
<evidence type="ECO:0000256" key="13">
    <source>
        <dbReference type="ARBA" id="ARBA00060881"/>
    </source>
</evidence>
<dbReference type="SUPFAM" id="SSF56091">
    <property type="entry name" value="DNA ligase/mRNA capping enzyme, catalytic domain"/>
    <property type="match status" value="1"/>
</dbReference>
<dbReference type="Pfam" id="PF12826">
    <property type="entry name" value="HHH_2"/>
    <property type="match status" value="1"/>
</dbReference>
<keyword evidence="7 14" id="KW-0227">DNA damage</keyword>
<feature type="binding site" evidence="14">
    <location>
        <position position="310"/>
    </location>
    <ligand>
        <name>NAD(+)</name>
        <dbReference type="ChEBI" id="CHEBI:57540"/>
    </ligand>
</feature>
<evidence type="ECO:0000256" key="14">
    <source>
        <dbReference type="HAMAP-Rule" id="MF_01588"/>
    </source>
</evidence>
<dbReference type="FunFam" id="3.30.470.30:FF:000001">
    <property type="entry name" value="DNA ligase"/>
    <property type="match status" value="1"/>
</dbReference>
<dbReference type="GO" id="GO:0006260">
    <property type="term" value="P:DNA replication"/>
    <property type="evidence" value="ECO:0007669"/>
    <property type="project" value="UniProtKB-KW"/>
</dbReference>
<sequence length="713" mass="77231">MADEQQSLLDEQALAKATSDPAARIDALRREIEHHSYLYYANDAPSISDAAFDSLMRELRELEAAHPQLIDPSSPTQRVGGYVGEQFAPVRHERRMYSLDNAMDLEELDAWIERVAEAFGRMVPVVCELKIDGSSIALTYEGGRLVRAATRGDGTTGEDVTANMRTVKDVPLRLRETALGELRDAEAPVELRGEVYMPKSSFDALNVAAEANGKQAFANPRNAAAGSLRQKDPAITANRDLSTFIYAVADERALAVEGQWELLAWLREAGFHVNPDVELCETREAVHAFCERAIERREDLPYEIDGVVVKVNAFVQQESMGYTARAPRWAIAFKFPPEEKTTLLRDITVQVGRTGKLTPVAELEPVVVAGSTVARATLHNEDEVQRKDVRVGDTVIVRKAGDVIPEVLGPVLALRPDGAVPWQMPSTCPSCGSPVIREEGEVDFRCISIDCPAQALERLLHWASRGAMDIDGMGEEIVSRLVESGRLTDVADYYTLDEVELSLLDMGRVNKEGEPIRLGSTVAKKLVAAIDESRARPFARALFGLGIRHVGKTIAELLAAAYPSIEALMEASEEDLAAIDGVGPKIARSAYLFLRTPDNAAVIERLRKRGVALEDAAADAAEQLPQTLEGLTFVLTGSLVESGMTRDEAGAALKARGAKVSGSVSKKTSFVVAGEAAGSKYDKAVTLGVPVLDEAALLRILATGEAPEPEAAS</sequence>
<keyword evidence="14" id="KW-0464">Manganese</keyword>
<feature type="binding site" evidence="14">
    <location>
        <position position="194"/>
    </location>
    <ligand>
        <name>NAD(+)</name>
        <dbReference type="ChEBI" id="CHEBI:57540"/>
    </ligand>
</feature>
<feature type="binding site" evidence="14">
    <location>
        <position position="128"/>
    </location>
    <ligand>
        <name>NAD(+)</name>
        <dbReference type="ChEBI" id="CHEBI:57540"/>
    </ligand>
</feature>
<dbReference type="RefSeq" id="WP_160942904.1">
    <property type="nucleotide sequence ID" value="NZ_CP063310.1"/>
</dbReference>
<dbReference type="SMART" id="SM00532">
    <property type="entry name" value="LIGANc"/>
    <property type="match status" value="1"/>
</dbReference>
<dbReference type="GO" id="GO:0046872">
    <property type="term" value="F:metal ion binding"/>
    <property type="evidence" value="ECO:0007669"/>
    <property type="project" value="UniProtKB-KW"/>
</dbReference>
<feature type="binding site" evidence="14">
    <location>
        <position position="334"/>
    </location>
    <ligand>
        <name>NAD(+)</name>
        <dbReference type="ChEBI" id="CHEBI:57540"/>
    </ligand>
</feature>
<dbReference type="SUPFAM" id="SSF52113">
    <property type="entry name" value="BRCT domain"/>
    <property type="match status" value="1"/>
</dbReference>
<dbReference type="Pfam" id="PF22745">
    <property type="entry name" value="Nlig-Ia"/>
    <property type="match status" value="1"/>
</dbReference>
<dbReference type="InterPro" id="IPR013839">
    <property type="entry name" value="DNAligase_adenylation"/>
</dbReference>
<feature type="binding site" evidence="14">
    <location>
        <position position="431"/>
    </location>
    <ligand>
        <name>Zn(2+)</name>
        <dbReference type="ChEBI" id="CHEBI:29105"/>
    </ligand>
</feature>
<feature type="binding site" evidence="14">
    <location>
        <begin position="49"/>
        <end position="53"/>
    </location>
    <ligand>
        <name>NAD(+)</name>
        <dbReference type="ChEBI" id="CHEBI:57540"/>
    </ligand>
</feature>
<evidence type="ECO:0000256" key="12">
    <source>
        <dbReference type="ARBA" id="ARBA00034005"/>
    </source>
</evidence>
<dbReference type="FunFam" id="1.10.150.20:FF:000006">
    <property type="entry name" value="DNA ligase"/>
    <property type="match status" value="1"/>
</dbReference>
<keyword evidence="6 14" id="KW-0479">Metal-binding</keyword>
<evidence type="ECO:0000256" key="5">
    <source>
        <dbReference type="ARBA" id="ARBA00022705"/>
    </source>
</evidence>
<keyword evidence="9 14" id="KW-0460">Magnesium</keyword>
<dbReference type="PANTHER" id="PTHR23389:SF9">
    <property type="entry name" value="DNA LIGASE"/>
    <property type="match status" value="1"/>
</dbReference>
<dbReference type="AlphaFoldDB" id="A0A6L7ITY6"/>
<evidence type="ECO:0000256" key="6">
    <source>
        <dbReference type="ARBA" id="ARBA00022723"/>
    </source>
</evidence>
<keyword evidence="11 14" id="KW-0234">DNA repair</keyword>
<dbReference type="SUPFAM" id="SSF47781">
    <property type="entry name" value="RuvA domain 2-like"/>
    <property type="match status" value="1"/>
</dbReference>
<dbReference type="CDD" id="cd17748">
    <property type="entry name" value="BRCT_DNA_ligase_like"/>
    <property type="match status" value="1"/>
</dbReference>
<dbReference type="FunFam" id="3.40.50.10190:FF:000054">
    <property type="entry name" value="DNA ligase"/>
    <property type="match status" value="1"/>
</dbReference>
<evidence type="ECO:0000256" key="8">
    <source>
        <dbReference type="ARBA" id="ARBA00022833"/>
    </source>
</evidence>
<dbReference type="NCBIfam" id="NF005932">
    <property type="entry name" value="PRK07956.1"/>
    <property type="match status" value="1"/>
</dbReference>
<evidence type="ECO:0000256" key="1">
    <source>
        <dbReference type="ARBA" id="ARBA00004067"/>
    </source>
</evidence>
<evidence type="ECO:0000256" key="2">
    <source>
        <dbReference type="ARBA" id="ARBA00012722"/>
    </source>
</evidence>
<evidence type="ECO:0000313" key="17">
    <source>
        <dbReference type="Proteomes" id="UP000478463"/>
    </source>
</evidence>
<dbReference type="GO" id="GO:0006281">
    <property type="term" value="P:DNA repair"/>
    <property type="evidence" value="ECO:0007669"/>
    <property type="project" value="UniProtKB-KW"/>
</dbReference>
<reference evidence="16 17" key="1">
    <citation type="submission" date="2020-10" db="EMBL/GenBank/DDBJ databases">
        <title>Eggerthella sp. nov., isolated from human feces.</title>
        <authorList>
            <person name="Yajun G."/>
        </authorList>
    </citation>
    <scope>NUCLEOTIDE SEQUENCE [LARGE SCALE GENOMIC DNA]</scope>
    <source>
        <strain evidence="16 17">HF-1101</strain>
    </source>
</reference>
<keyword evidence="4 14" id="KW-0436">Ligase</keyword>
<dbReference type="SUPFAM" id="SSF50249">
    <property type="entry name" value="Nucleic acid-binding proteins"/>
    <property type="match status" value="1"/>
</dbReference>
<comment type="similarity">
    <text evidence="13 14">Belongs to the NAD-dependent DNA ligase family. LigA subfamily.</text>
</comment>
<dbReference type="Gene3D" id="6.20.10.30">
    <property type="match status" value="1"/>
</dbReference>
<feature type="binding site" evidence="14">
    <location>
        <position position="428"/>
    </location>
    <ligand>
        <name>Zn(2+)</name>
        <dbReference type="ChEBI" id="CHEBI:29105"/>
    </ligand>
</feature>
<evidence type="ECO:0000256" key="15">
    <source>
        <dbReference type="RuleBase" id="RU000618"/>
    </source>
</evidence>
<dbReference type="InterPro" id="IPR012340">
    <property type="entry name" value="NA-bd_OB-fold"/>
</dbReference>
<dbReference type="PROSITE" id="PS01056">
    <property type="entry name" value="DNA_LIGASE_N2"/>
    <property type="match status" value="1"/>
</dbReference>
<dbReference type="Gene3D" id="3.30.470.30">
    <property type="entry name" value="DNA ligase/mRNA capping enzyme"/>
    <property type="match status" value="1"/>
</dbReference>
<accession>A0A6L7ITY6</accession>
<comment type="cofactor">
    <cofactor evidence="14">
        <name>Mg(2+)</name>
        <dbReference type="ChEBI" id="CHEBI:18420"/>
    </cofactor>
    <cofactor evidence="14">
        <name>Mn(2+)</name>
        <dbReference type="ChEBI" id="CHEBI:29035"/>
    </cofactor>
</comment>
<dbReference type="PANTHER" id="PTHR23389">
    <property type="entry name" value="CHROMOSOME TRANSMISSION FIDELITY FACTOR 18"/>
    <property type="match status" value="1"/>
</dbReference>
<dbReference type="FunFam" id="2.40.50.140:FF:000012">
    <property type="entry name" value="DNA ligase"/>
    <property type="match status" value="1"/>
</dbReference>
<dbReference type="Proteomes" id="UP000478463">
    <property type="component" value="Chromosome"/>
</dbReference>
<name>A0A6L7ITY6_9ACTN</name>
<dbReference type="Pfam" id="PF03119">
    <property type="entry name" value="DNA_ligase_ZBD"/>
    <property type="match status" value="1"/>
</dbReference>
<dbReference type="GO" id="GO:0005829">
    <property type="term" value="C:cytosol"/>
    <property type="evidence" value="ECO:0007669"/>
    <property type="project" value="TreeGrafter"/>
</dbReference>
<comment type="catalytic activity">
    <reaction evidence="12 14 15">
        <text>NAD(+) + (deoxyribonucleotide)n-3'-hydroxyl + 5'-phospho-(deoxyribonucleotide)m = (deoxyribonucleotide)n+m + AMP + beta-nicotinamide D-nucleotide.</text>
        <dbReference type="EC" id="6.5.1.2"/>
    </reaction>
</comment>
<dbReference type="InterPro" id="IPR041663">
    <property type="entry name" value="DisA/LigA_HHH"/>
</dbReference>
<dbReference type="SMART" id="SM00278">
    <property type="entry name" value="HhH1"/>
    <property type="match status" value="2"/>
</dbReference>
<evidence type="ECO:0000256" key="3">
    <source>
        <dbReference type="ARBA" id="ARBA00013308"/>
    </source>
</evidence>
<dbReference type="InterPro" id="IPR003583">
    <property type="entry name" value="Hlx-hairpin-Hlx_DNA-bd_motif"/>
</dbReference>
<dbReference type="InterPro" id="IPR004149">
    <property type="entry name" value="Znf_DNAligase_C4"/>
</dbReference>
<organism evidence="16 17">
    <name type="scientific">Eggerthella guodeyinii</name>
    <dbReference type="NCBI Taxonomy" id="2690837"/>
    <lineage>
        <taxon>Bacteria</taxon>
        <taxon>Bacillati</taxon>
        <taxon>Actinomycetota</taxon>
        <taxon>Coriobacteriia</taxon>
        <taxon>Eggerthellales</taxon>
        <taxon>Eggerthellaceae</taxon>
        <taxon>Eggerthella</taxon>
    </lineage>
</organism>
<proteinExistence type="inferred from homology"/>
<dbReference type="PIRSF" id="PIRSF001604">
    <property type="entry name" value="LigA"/>
    <property type="match status" value="1"/>
</dbReference>
<evidence type="ECO:0000256" key="11">
    <source>
        <dbReference type="ARBA" id="ARBA00023204"/>
    </source>
</evidence>
<dbReference type="Pfam" id="PF00533">
    <property type="entry name" value="BRCT"/>
    <property type="match status" value="1"/>
</dbReference>
<keyword evidence="8 14" id="KW-0862">Zinc</keyword>
<dbReference type="InterPro" id="IPR036420">
    <property type="entry name" value="BRCT_dom_sf"/>
</dbReference>
<dbReference type="GO" id="GO:0003911">
    <property type="term" value="F:DNA ligase (NAD+) activity"/>
    <property type="evidence" value="ECO:0007669"/>
    <property type="project" value="UniProtKB-UniRule"/>
</dbReference>
<dbReference type="GO" id="GO:0003677">
    <property type="term" value="F:DNA binding"/>
    <property type="evidence" value="ECO:0007669"/>
    <property type="project" value="InterPro"/>
</dbReference>
<dbReference type="SMART" id="SM00292">
    <property type="entry name" value="BRCT"/>
    <property type="match status" value="1"/>
</dbReference>
<dbReference type="EC" id="6.5.1.2" evidence="2 14"/>
<evidence type="ECO:0000256" key="10">
    <source>
        <dbReference type="ARBA" id="ARBA00023027"/>
    </source>
</evidence>
<dbReference type="InterPro" id="IPR033136">
    <property type="entry name" value="DNA_ligase_CS"/>
</dbReference>
<dbReference type="Gene3D" id="1.10.150.20">
    <property type="entry name" value="5' to 3' exonuclease, C-terminal subdomain"/>
    <property type="match status" value="2"/>
</dbReference>
<dbReference type="Gene3D" id="2.40.50.140">
    <property type="entry name" value="Nucleic acid-binding proteins"/>
    <property type="match status" value="1"/>
</dbReference>
<dbReference type="FunFam" id="1.10.287.610:FF:000002">
    <property type="entry name" value="DNA ligase"/>
    <property type="match status" value="1"/>
</dbReference>
<feature type="active site" description="N6-AMP-lysine intermediate" evidence="14">
    <location>
        <position position="130"/>
    </location>
</feature>